<dbReference type="Proteomes" id="UP001258017">
    <property type="component" value="Unassembled WGS sequence"/>
</dbReference>
<evidence type="ECO:0000256" key="2">
    <source>
        <dbReference type="SAM" id="SignalP"/>
    </source>
</evidence>
<feature type="chain" id="PRO_5041969285" evidence="2">
    <location>
        <begin position="23"/>
        <end position="685"/>
    </location>
</feature>
<reference evidence="3" key="1">
    <citation type="submission" date="2021-08" db="EMBL/GenBank/DDBJ databases">
        <authorList>
            <person name="Misof B."/>
            <person name="Oliver O."/>
            <person name="Podsiadlowski L."/>
            <person name="Donath A."/>
            <person name="Peters R."/>
            <person name="Mayer C."/>
            <person name="Rust J."/>
            <person name="Gunkel S."/>
            <person name="Lesny P."/>
            <person name="Martin S."/>
            <person name="Oeyen J.P."/>
            <person name="Petersen M."/>
            <person name="Panagiotis P."/>
            <person name="Wilbrandt J."/>
            <person name="Tanja T."/>
        </authorList>
    </citation>
    <scope>NUCLEOTIDE SEQUENCE</scope>
    <source>
        <strain evidence="3">GBR_01_08_01A</strain>
        <tissue evidence="3">Thorax + abdomen</tissue>
    </source>
</reference>
<feature type="compositionally biased region" description="Acidic residues" evidence="1">
    <location>
        <begin position="170"/>
        <end position="179"/>
    </location>
</feature>
<feature type="compositionally biased region" description="Low complexity" evidence="1">
    <location>
        <begin position="262"/>
        <end position="272"/>
    </location>
</feature>
<keyword evidence="2" id="KW-0732">Signal</keyword>
<comment type="caution">
    <text evidence="3">The sequence shown here is derived from an EMBL/GenBank/DDBJ whole genome shotgun (WGS) entry which is preliminary data.</text>
</comment>
<keyword evidence="4" id="KW-1185">Reference proteome</keyword>
<feature type="region of interest" description="Disordered" evidence="1">
    <location>
        <begin position="167"/>
        <end position="193"/>
    </location>
</feature>
<feature type="region of interest" description="Disordered" evidence="1">
    <location>
        <begin position="76"/>
        <end position="99"/>
    </location>
</feature>
<gene>
    <name evidence="3" type="ORF">KPH14_012069</name>
</gene>
<protein>
    <submittedName>
        <fullName evidence="3">Uncharacterized protein</fullName>
    </submittedName>
</protein>
<feature type="compositionally biased region" description="Low complexity" evidence="1">
    <location>
        <begin position="124"/>
        <end position="138"/>
    </location>
</feature>
<name>A0AAD9RA90_9HYME</name>
<organism evidence="3 4">
    <name type="scientific">Odynerus spinipes</name>
    <dbReference type="NCBI Taxonomy" id="1348599"/>
    <lineage>
        <taxon>Eukaryota</taxon>
        <taxon>Metazoa</taxon>
        <taxon>Ecdysozoa</taxon>
        <taxon>Arthropoda</taxon>
        <taxon>Hexapoda</taxon>
        <taxon>Insecta</taxon>
        <taxon>Pterygota</taxon>
        <taxon>Neoptera</taxon>
        <taxon>Endopterygota</taxon>
        <taxon>Hymenoptera</taxon>
        <taxon>Apocrita</taxon>
        <taxon>Aculeata</taxon>
        <taxon>Vespoidea</taxon>
        <taxon>Vespidae</taxon>
        <taxon>Eumeninae</taxon>
        <taxon>Odynerus</taxon>
    </lineage>
</organism>
<feature type="region of interest" description="Disordered" evidence="1">
    <location>
        <begin position="568"/>
        <end position="588"/>
    </location>
</feature>
<reference evidence="3" key="2">
    <citation type="journal article" date="2023" name="Commun. Biol.">
        <title>Intrasexual cuticular hydrocarbon dimorphism in a wasp sheds light on hydrocarbon biosynthesis genes in Hymenoptera.</title>
        <authorList>
            <person name="Moris V.C."/>
            <person name="Podsiadlowski L."/>
            <person name="Martin S."/>
            <person name="Oeyen J.P."/>
            <person name="Donath A."/>
            <person name="Petersen M."/>
            <person name="Wilbrandt J."/>
            <person name="Misof B."/>
            <person name="Liedtke D."/>
            <person name="Thamm M."/>
            <person name="Scheiner R."/>
            <person name="Schmitt T."/>
            <person name="Niehuis O."/>
        </authorList>
    </citation>
    <scope>NUCLEOTIDE SEQUENCE</scope>
    <source>
        <strain evidence="3">GBR_01_08_01A</strain>
    </source>
</reference>
<dbReference type="PROSITE" id="PS51257">
    <property type="entry name" value="PROKAR_LIPOPROTEIN"/>
    <property type="match status" value="1"/>
</dbReference>
<evidence type="ECO:0000313" key="4">
    <source>
        <dbReference type="Proteomes" id="UP001258017"/>
    </source>
</evidence>
<feature type="compositionally biased region" description="Low complexity" evidence="1">
    <location>
        <begin position="83"/>
        <end position="95"/>
    </location>
</feature>
<proteinExistence type="predicted"/>
<feature type="compositionally biased region" description="Basic and acidic residues" evidence="1">
    <location>
        <begin position="300"/>
        <end position="316"/>
    </location>
</feature>
<feature type="region of interest" description="Disordered" evidence="1">
    <location>
        <begin position="211"/>
        <end position="272"/>
    </location>
</feature>
<accession>A0AAD9RA90</accession>
<dbReference type="AlphaFoldDB" id="A0AAD9RA90"/>
<feature type="region of interest" description="Disordered" evidence="1">
    <location>
        <begin position="112"/>
        <end position="143"/>
    </location>
</feature>
<evidence type="ECO:0000256" key="1">
    <source>
        <dbReference type="SAM" id="MobiDB-lite"/>
    </source>
</evidence>
<feature type="region of interest" description="Disordered" evidence="1">
    <location>
        <begin position="296"/>
        <end position="322"/>
    </location>
</feature>
<dbReference type="EMBL" id="JAIFRP010004410">
    <property type="protein sequence ID" value="KAK2575678.1"/>
    <property type="molecule type" value="Genomic_DNA"/>
</dbReference>
<feature type="signal peptide" evidence="2">
    <location>
        <begin position="1"/>
        <end position="22"/>
    </location>
</feature>
<sequence length="685" mass="78017">MVSSYKMTPWLMAIFCLATAGCTNVTDQQTSETNHNHQVAILKQIRKVNEDGSYTYGYEAGDGSFKEHISVVQSIPRVNRTGSSSSSSSSSTTTTKKPNVVYATTEASTKSSVVQSIPRTRKITTTSTTTSTTPSTTTESPKNIFSHYLKGSAKSRPRFIINGQQKPIAIEEEPEEPEDSQINRPSTEERTGGYRRILFAKRPVEQSLRPITEDFVEKDDDPKIATGNTLRRQLHEDSTKAGSSAENNNDEHSDVYGGALSTTRPLFTTTTPPRVLQRVSGTRVERPTIYVNRENLGPARFDEGPRVYEPEPKSTLEEQTSTQPILIRGPPRMSVENREYLRHTTEPIFVRGQTESYVRELPSRILVPSQQNNIDEDSTYRSIPVGRLLYRPIANQQQLYSTTTDANVHYLPDNPMVEQEEEARSAMNPNYVRQRPYPRPLIYQEVEPRPRPILRPIPQPPASQQIEDREYQQTTPEYVYRTTPLALPPEPPNPIAPPLSRRDFQLLLRRLLVSQYGVQALSYPKTYLEDALYDQQPYPSYQSGYQTPVPRPELTYDQQVTMQYGDRVPLRRPPYTRGLNPLYQPNQYDDYQDGRYAKRVYRQKFYTQEIPDDGNEILPPPIREALLLRMLQLAINAERPNSGIPSTIMSTTTPASRYRKTGPVRSVQIITDEADEDKNVMNKKM</sequence>
<evidence type="ECO:0000313" key="3">
    <source>
        <dbReference type="EMBL" id="KAK2575678.1"/>
    </source>
</evidence>